<dbReference type="OrthoDB" id="3205605at2759"/>
<dbReference type="Gene3D" id="1.10.510.10">
    <property type="entry name" value="Transferase(Phosphotransferase) domain 1"/>
    <property type="match status" value="1"/>
</dbReference>
<dbReference type="PROSITE" id="PS00108">
    <property type="entry name" value="PROTEIN_KINASE_ST"/>
    <property type="match status" value="1"/>
</dbReference>
<dbReference type="InterPro" id="IPR008271">
    <property type="entry name" value="Ser/Thr_kinase_AS"/>
</dbReference>
<dbReference type="EMBL" id="JARK01001398">
    <property type="protein sequence ID" value="EYC09185.1"/>
    <property type="molecule type" value="Genomic_DNA"/>
</dbReference>
<organism evidence="9 10">
    <name type="scientific">Ancylostoma ceylanicum</name>
    <dbReference type="NCBI Taxonomy" id="53326"/>
    <lineage>
        <taxon>Eukaryota</taxon>
        <taxon>Metazoa</taxon>
        <taxon>Ecdysozoa</taxon>
        <taxon>Nematoda</taxon>
        <taxon>Chromadorea</taxon>
        <taxon>Rhabditida</taxon>
        <taxon>Rhabditina</taxon>
        <taxon>Rhabditomorpha</taxon>
        <taxon>Strongyloidea</taxon>
        <taxon>Ancylostomatidae</taxon>
        <taxon>Ancylostomatinae</taxon>
        <taxon>Ancylostoma</taxon>
    </lineage>
</organism>
<accession>A0A016U241</accession>
<evidence type="ECO:0000259" key="8">
    <source>
        <dbReference type="PROSITE" id="PS50011"/>
    </source>
</evidence>
<dbReference type="SUPFAM" id="SSF56112">
    <property type="entry name" value="Protein kinase-like (PK-like)"/>
    <property type="match status" value="1"/>
</dbReference>
<evidence type="ECO:0000256" key="1">
    <source>
        <dbReference type="ARBA" id="ARBA00022527"/>
    </source>
</evidence>
<evidence type="ECO:0000256" key="6">
    <source>
        <dbReference type="PROSITE-ProRule" id="PRU10141"/>
    </source>
</evidence>
<feature type="binding site" evidence="6">
    <location>
        <position position="172"/>
    </location>
    <ligand>
        <name>ATP</name>
        <dbReference type="ChEBI" id="CHEBI:30616"/>
    </ligand>
</feature>
<dbReference type="GO" id="GO:0004674">
    <property type="term" value="F:protein serine/threonine kinase activity"/>
    <property type="evidence" value="ECO:0007669"/>
    <property type="project" value="UniProtKB-KW"/>
</dbReference>
<evidence type="ECO:0000256" key="4">
    <source>
        <dbReference type="ARBA" id="ARBA00022777"/>
    </source>
</evidence>
<reference evidence="10" key="1">
    <citation type="journal article" date="2015" name="Nat. Genet.">
        <title>The genome and transcriptome of the zoonotic hookworm Ancylostoma ceylanicum identify infection-specific gene families.</title>
        <authorList>
            <person name="Schwarz E.M."/>
            <person name="Hu Y."/>
            <person name="Antoshechkin I."/>
            <person name="Miller M.M."/>
            <person name="Sternberg P.W."/>
            <person name="Aroian R.V."/>
        </authorList>
    </citation>
    <scope>NUCLEOTIDE SEQUENCE</scope>
    <source>
        <strain evidence="10">HY135</strain>
    </source>
</reference>
<proteinExistence type="inferred from homology"/>
<evidence type="ECO:0000256" key="5">
    <source>
        <dbReference type="ARBA" id="ARBA00022840"/>
    </source>
</evidence>
<evidence type="ECO:0000313" key="9">
    <source>
        <dbReference type="EMBL" id="EYC09185.1"/>
    </source>
</evidence>
<dbReference type="PANTHER" id="PTHR24355:SF1">
    <property type="entry name" value="RIBOSOMAL PROTEIN S6 KINASE-RELATED PROTEIN"/>
    <property type="match status" value="1"/>
</dbReference>
<evidence type="ECO:0000256" key="2">
    <source>
        <dbReference type="ARBA" id="ARBA00022679"/>
    </source>
</evidence>
<keyword evidence="2" id="KW-0808">Transferase</keyword>
<dbReference type="CDD" id="cd05123">
    <property type="entry name" value="STKc_AGC"/>
    <property type="match status" value="1"/>
</dbReference>
<feature type="domain" description="Protein kinase" evidence="8">
    <location>
        <begin position="142"/>
        <end position="410"/>
    </location>
</feature>
<dbReference type="PROSITE" id="PS00107">
    <property type="entry name" value="PROTEIN_KINASE_ATP"/>
    <property type="match status" value="1"/>
</dbReference>
<dbReference type="PANTHER" id="PTHR24355">
    <property type="entry name" value="G PROTEIN-COUPLED RECEPTOR KINASE/RIBOSOMAL PROTEIN S6 KINASE"/>
    <property type="match status" value="1"/>
</dbReference>
<dbReference type="InterPro" id="IPR045270">
    <property type="entry name" value="STKc_AGC"/>
</dbReference>
<dbReference type="GO" id="GO:0005524">
    <property type="term" value="F:ATP binding"/>
    <property type="evidence" value="ECO:0007669"/>
    <property type="project" value="UniProtKB-UniRule"/>
</dbReference>
<dbReference type="InterPro" id="IPR017441">
    <property type="entry name" value="Protein_kinase_ATP_BS"/>
</dbReference>
<name>A0A016U241_9BILA</name>
<keyword evidence="1 7" id="KW-0723">Serine/threonine-protein kinase</keyword>
<dbReference type="InterPro" id="IPR011009">
    <property type="entry name" value="Kinase-like_dom_sf"/>
</dbReference>
<keyword evidence="10" id="KW-1185">Reference proteome</keyword>
<keyword evidence="5 6" id="KW-0067">ATP-binding</keyword>
<dbReference type="PROSITE" id="PS50011">
    <property type="entry name" value="PROTEIN_KINASE_DOM"/>
    <property type="match status" value="1"/>
</dbReference>
<dbReference type="AlphaFoldDB" id="A0A016U241"/>
<dbReference type="STRING" id="53326.A0A016U241"/>
<evidence type="ECO:0000256" key="7">
    <source>
        <dbReference type="RuleBase" id="RU000304"/>
    </source>
</evidence>
<dbReference type="Pfam" id="PF00069">
    <property type="entry name" value="Pkinase"/>
    <property type="match status" value="1"/>
</dbReference>
<dbReference type="Proteomes" id="UP000024635">
    <property type="component" value="Unassembled WGS sequence"/>
</dbReference>
<keyword evidence="4" id="KW-0418">Kinase</keyword>
<dbReference type="SMART" id="SM00220">
    <property type="entry name" value="S_TKc"/>
    <property type="match status" value="1"/>
</dbReference>
<comment type="similarity">
    <text evidence="7">Belongs to the protein kinase superfamily.</text>
</comment>
<dbReference type="Gene3D" id="3.30.200.20">
    <property type="entry name" value="Phosphorylase Kinase, domain 1"/>
    <property type="match status" value="1"/>
</dbReference>
<gene>
    <name evidence="9" type="primary">Acey_s0062.g3402</name>
    <name evidence="9" type="synonym">Acey-F31E3.2</name>
    <name evidence="9" type="ORF">Y032_0062g3402</name>
</gene>
<protein>
    <recommendedName>
        <fullName evidence="8">Protein kinase domain-containing protein</fullName>
    </recommendedName>
</protein>
<dbReference type="InterPro" id="IPR000719">
    <property type="entry name" value="Prot_kinase_dom"/>
</dbReference>
<evidence type="ECO:0000256" key="3">
    <source>
        <dbReference type="ARBA" id="ARBA00022741"/>
    </source>
</evidence>
<sequence>MGNRQTRKRPAEEAIDLGHSKKARLSEASLYCSRNTQKRKLENETTAHTASGTSKRRFSNLLLASKSGNVLRSELRRKESMRDRCRSLDEIQVEQGTSEEIAPVASFQSCASLQRKEFPVPWLEALFLPEFPSRSSITEHNFLVSNEIGYGSFGRVYRAVAKNNARGVYALKVQQKSLILGKDAVQQVRREVAVQDLFLITTTTTTFQRLLAPHVFIVRLYASWQTRSKLFSVLQYPIGGIGDMFGLWREHGTLPNRAIQIYGAELGTALGFLHNSGVVYRDLKLENIVLDSLGHVRVVDFGLSKMLKNGEQTSTICGTLQYMSPEVANEKPYSHSVDWWSLAVVLHILATGRYPYPNANATHHRHLRFVDYSTPLECCTELGNLFDQMLALPLSKRLCSFDGFREHPFFETVNFDDVPALKYNPLEEVLKSEASSTPSDILDWDSEESLENFSENYEFNSFGYFNDEV</sequence>
<evidence type="ECO:0000313" key="10">
    <source>
        <dbReference type="Proteomes" id="UP000024635"/>
    </source>
</evidence>
<keyword evidence="3 6" id="KW-0547">Nucleotide-binding</keyword>
<comment type="caution">
    <text evidence="9">The sequence shown here is derived from an EMBL/GenBank/DDBJ whole genome shotgun (WGS) entry which is preliminary data.</text>
</comment>